<organism evidence="1 2">
    <name type="scientific">Mytilus coruscus</name>
    <name type="common">Sea mussel</name>
    <dbReference type="NCBI Taxonomy" id="42192"/>
    <lineage>
        <taxon>Eukaryota</taxon>
        <taxon>Metazoa</taxon>
        <taxon>Spiralia</taxon>
        <taxon>Lophotrochozoa</taxon>
        <taxon>Mollusca</taxon>
        <taxon>Bivalvia</taxon>
        <taxon>Autobranchia</taxon>
        <taxon>Pteriomorphia</taxon>
        <taxon>Mytilida</taxon>
        <taxon>Mytiloidea</taxon>
        <taxon>Mytilidae</taxon>
        <taxon>Mytilinae</taxon>
        <taxon>Mytilus</taxon>
    </lineage>
</organism>
<accession>A0A6J8E2K5</accession>
<evidence type="ECO:0000313" key="1">
    <source>
        <dbReference type="EMBL" id="CAC5415049.1"/>
    </source>
</evidence>
<proteinExistence type="predicted"/>
<name>A0A6J8E2K5_MYTCO</name>
<dbReference type="OrthoDB" id="2138274at2759"/>
<sequence>MQSIVKLRPELYALAKQSKDNRGTNYNIDCTTVNYVMCSLENKALLIAFDYLTEQVIEVGSFVFDGLMIYKDNVPPENLPKILKGCSQKVEEVMGCNITFTNKPMDEGYDIPVNTLSTTPFENEALKSAFEYLSEEVFIEYTFVRSKALVLDMFKQVSNEPLPCRASHRSVLSVFGGPSGYDEFKKLFVTKTYYMQRALLLKPLQHEYAVVEKNRSKNRFLF</sequence>
<evidence type="ECO:0000313" key="2">
    <source>
        <dbReference type="Proteomes" id="UP000507470"/>
    </source>
</evidence>
<dbReference type="EMBL" id="CACVKT020008376">
    <property type="protein sequence ID" value="CAC5415049.1"/>
    <property type="molecule type" value="Genomic_DNA"/>
</dbReference>
<gene>
    <name evidence="1" type="ORF">MCOR_47773</name>
</gene>
<protein>
    <submittedName>
        <fullName evidence="1">Uncharacterized protein</fullName>
    </submittedName>
</protein>
<dbReference type="Proteomes" id="UP000507470">
    <property type="component" value="Unassembled WGS sequence"/>
</dbReference>
<reference evidence="1 2" key="1">
    <citation type="submission" date="2020-06" db="EMBL/GenBank/DDBJ databases">
        <authorList>
            <person name="Li R."/>
            <person name="Bekaert M."/>
        </authorList>
    </citation>
    <scope>NUCLEOTIDE SEQUENCE [LARGE SCALE GENOMIC DNA]</scope>
    <source>
        <strain evidence="2">wild</strain>
    </source>
</reference>
<dbReference type="AlphaFoldDB" id="A0A6J8E2K5"/>
<keyword evidence="2" id="KW-1185">Reference proteome</keyword>